<accession>A0A2V1DGE3</accession>
<sequence length="280" mass="31669">MAFQPYPGQEVHLRNVPIALTCVTLFLVVARLTTTWKNRGWFGIEDLLIIFSFVSSSLNPTDIVKTGGNIVIAFKYYYLSQIFYKSTITINKLAFLFLYLRIFAIKTFRRVCLTMIIIITASGIAFIFLTIFQCKPVSKVWVKSQPGTCVHLGWFRWTWASFNLLTDILIFMIPMPVISRLHMSLSKKIGLAVVFVIGFFICLTTALRMQTLVRAVQASEQTWESCPANLWSFIEAAVGVICACLISLRKMLSIIWPESMRSKSKKSSDYMGYGTGATGT</sequence>
<dbReference type="Pfam" id="PF20684">
    <property type="entry name" value="Fung_rhodopsin"/>
    <property type="match status" value="1"/>
</dbReference>
<keyword evidence="4 6" id="KW-0472">Membrane</keyword>
<dbReference type="InterPro" id="IPR052337">
    <property type="entry name" value="SAT4-like"/>
</dbReference>
<evidence type="ECO:0000256" key="4">
    <source>
        <dbReference type="ARBA" id="ARBA00023136"/>
    </source>
</evidence>
<name>A0A2V1DGE3_9PLEO</name>
<keyword evidence="2 6" id="KW-0812">Transmembrane</keyword>
<feature type="transmembrane region" description="Helical" evidence="6">
    <location>
        <begin position="112"/>
        <end position="134"/>
    </location>
</feature>
<evidence type="ECO:0000256" key="3">
    <source>
        <dbReference type="ARBA" id="ARBA00022989"/>
    </source>
</evidence>
<evidence type="ECO:0000256" key="2">
    <source>
        <dbReference type="ARBA" id="ARBA00022692"/>
    </source>
</evidence>
<evidence type="ECO:0000256" key="5">
    <source>
        <dbReference type="ARBA" id="ARBA00038359"/>
    </source>
</evidence>
<feature type="transmembrane region" description="Helical" evidence="6">
    <location>
        <begin position="16"/>
        <end position="33"/>
    </location>
</feature>
<gene>
    <name evidence="8" type="ORF">DM02DRAFT_481329</name>
</gene>
<dbReference type="STRING" id="97972.A0A2V1DGE3"/>
<feature type="transmembrane region" description="Helical" evidence="6">
    <location>
        <begin position="230"/>
        <end position="248"/>
    </location>
</feature>
<evidence type="ECO:0000259" key="7">
    <source>
        <dbReference type="Pfam" id="PF20684"/>
    </source>
</evidence>
<evidence type="ECO:0000313" key="8">
    <source>
        <dbReference type="EMBL" id="PVH97217.1"/>
    </source>
</evidence>
<feature type="transmembrane region" description="Helical" evidence="6">
    <location>
        <begin position="154"/>
        <end position="177"/>
    </location>
</feature>
<proteinExistence type="inferred from homology"/>
<dbReference type="EMBL" id="KZ805443">
    <property type="protein sequence ID" value="PVH97217.1"/>
    <property type="molecule type" value="Genomic_DNA"/>
</dbReference>
<dbReference type="OrthoDB" id="5413793at2759"/>
<evidence type="ECO:0000313" key="9">
    <source>
        <dbReference type="Proteomes" id="UP000244855"/>
    </source>
</evidence>
<feature type="domain" description="Rhodopsin" evidence="7">
    <location>
        <begin position="30"/>
        <end position="253"/>
    </location>
</feature>
<organism evidence="8 9">
    <name type="scientific">Periconia macrospinosa</name>
    <dbReference type="NCBI Taxonomy" id="97972"/>
    <lineage>
        <taxon>Eukaryota</taxon>
        <taxon>Fungi</taxon>
        <taxon>Dikarya</taxon>
        <taxon>Ascomycota</taxon>
        <taxon>Pezizomycotina</taxon>
        <taxon>Dothideomycetes</taxon>
        <taxon>Pleosporomycetidae</taxon>
        <taxon>Pleosporales</taxon>
        <taxon>Massarineae</taxon>
        <taxon>Periconiaceae</taxon>
        <taxon>Periconia</taxon>
    </lineage>
</organism>
<feature type="non-terminal residue" evidence="8">
    <location>
        <position position="280"/>
    </location>
</feature>
<evidence type="ECO:0000256" key="1">
    <source>
        <dbReference type="ARBA" id="ARBA00004141"/>
    </source>
</evidence>
<protein>
    <recommendedName>
        <fullName evidence="7">Rhodopsin domain-containing protein</fullName>
    </recommendedName>
</protein>
<dbReference type="AlphaFoldDB" id="A0A2V1DGE3"/>
<dbReference type="InterPro" id="IPR049326">
    <property type="entry name" value="Rhodopsin_dom_fungi"/>
</dbReference>
<dbReference type="Proteomes" id="UP000244855">
    <property type="component" value="Unassembled WGS sequence"/>
</dbReference>
<feature type="transmembrane region" description="Helical" evidence="6">
    <location>
        <begin position="189"/>
        <end position="210"/>
    </location>
</feature>
<dbReference type="PANTHER" id="PTHR33048:SF47">
    <property type="entry name" value="INTEGRAL MEMBRANE PROTEIN-RELATED"/>
    <property type="match status" value="1"/>
</dbReference>
<reference evidence="8 9" key="1">
    <citation type="journal article" date="2018" name="Sci. Rep.">
        <title>Comparative genomics provides insights into the lifestyle and reveals functional heterogeneity of dark septate endophytic fungi.</title>
        <authorList>
            <person name="Knapp D.G."/>
            <person name="Nemeth J.B."/>
            <person name="Barry K."/>
            <person name="Hainaut M."/>
            <person name="Henrissat B."/>
            <person name="Johnson J."/>
            <person name="Kuo A."/>
            <person name="Lim J.H.P."/>
            <person name="Lipzen A."/>
            <person name="Nolan M."/>
            <person name="Ohm R.A."/>
            <person name="Tamas L."/>
            <person name="Grigoriev I.V."/>
            <person name="Spatafora J.W."/>
            <person name="Nagy L.G."/>
            <person name="Kovacs G.M."/>
        </authorList>
    </citation>
    <scope>NUCLEOTIDE SEQUENCE [LARGE SCALE GENOMIC DNA]</scope>
    <source>
        <strain evidence="8 9">DSE2036</strain>
    </source>
</reference>
<keyword evidence="9" id="KW-1185">Reference proteome</keyword>
<keyword evidence="3 6" id="KW-1133">Transmembrane helix</keyword>
<comment type="similarity">
    <text evidence="5">Belongs to the SAT4 family.</text>
</comment>
<comment type="subcellular location">
    <subcellularLocation>
        <location evidence="1">Membrane</location>
        <topology evidence="1">Multi-pass membrane protein</topology>
    </subcellularLocation>
</comment>
<evidence type="ECO:0000256" key="6">
    <source>
        <dbReference type="SAM" id="Phobius"/>
    </source>
</evidence>
<dbReference type="GO" id="GO:0016020">
    <property type="term" value="C:membrane"/>
    <property type="evidence" value="ECO:0007669"/>
    <property type="project" value="UniProtKB-SubCell"/>
</dbReference>
<dbReference type="PANTHER" id="PTHR33048">
    <property type="entry name" value="PTH11-LIKE INTEGRAL MEMBRANE PROTEIN (AFU_ORTHOLOGUE AFUA_5G11245)"/>
    <property type="match status" value="1"/>
</dbReference>
<feature type="transmembrane region" description="Helical" evidence="6">
    <location>
        <begin position="78"/>
        <end position="100"/>
    </location>
</feature>